<gene>
    <name evidence="1" type="ORF">S01H1_29618</name>
</gene>
<dbReference type="InterPro" id="IPR036412">
    <property type="entry name" value="HAD-like_sf"/>
</dbReference>
<organism evidence="1">
    <name type="scientific">marine sediment metagenome</name>
    <dbReference type="NCBI Taxonomy" id="412755"/>
    <lineage>
        <taxon>unclassified sequences</taxon>
        <taxon>metagenomes</taxon>
        <taxon>ecological metagenomes</taxon>
    </lineage>
</organism>
<evidence type="ECO:0000313" key="1">
    <source>
        <dbReference type="EMBL" id="GAF91580.1"/>
    </source>
</evidence>
<dbReference type="CDD" id="cd01427">
    <property type="entry name" value="HAD_like"/>
    <property type="match status" value="1"/>
</dbReference>
<dbReference type="EMBL" id="BARS01018177">
    <property type="protein sequence ID" value="GAF91580.1"/>
    <property type="molecule type" value="Genomic_DNA"/>
</dbReference>
<evidence type="ECO:0008006" key="2">
    <source>
        <dbReference type="Google" id="ProtNLM"/>
    </source>
</evidence>
<protein>
    <recommendedName>
        <fullName evidence="2">Polynucleotide kinase</fullName>
    </recommendedName>
</protein>
<dbReference type="Gene3D" id="3.40.50.1000">
    <property type="entry name" value="HAD superfamily/HAD-like"/>
    <property type="match status" value="1"/>
</dbReference>
<dbReference type="AlphaFoldDB" id="X0UT01"/>
<proteinExistence type="predicted"/>
<reference evidence="1" key="1">
    <citation type="journal article" date="2014" name="Front. Microbiol.">
        <title>High frequency of phylogenetically diverse reductive dehalogenase-homologous genes in deep subseafloor sedimentary metagenomes.</title>
        <authorList>
            <person name="Kawai M."/>
            <person name="Futagami T."/>
            <person name="Toyoda A."/>
            <person name="Takaki Y."/>
            <person name="Nishi S."/>
            <person name="Hori S."/>
            <person name="Arai W."/>
            <person name="Tsubouchi T."/>
            <person name="Morono Y."/>
            <person name="Uchiyama I."/>
            <person name="Ito T."/>
            <person name="Fujiyama A."/>
            <person name="Inagaki F."/>
            <person name="Takami H."/>
        </authorList>
    </citation>
    <scope>NUCLEOTIDE SEQUENCE</scope>
    <source>
        <strain evidence="1">Expedition CK06-06</strain>
    </source>
</reference>
<accession>X0UT01</accession>
<name>X0UT01_9ZZZZ</name>
<sequence length="142" mass="15982">MSVPTIAVDFDGTLVKHRYPKIGDEVPGAIEWCKRWQAAGAQLILLTMRDYNTPSPTSKLPGANVLADALQWCLERGVWFWGTNENPEQSSWSKSPKVYAHVYVDDANACAPLIYEPERPFLDWTVIGPGVLWTIKCMSETR</sequence>
<dbReference type="SUPFAM" id="SSF56784">
    <property type="entry name" value="HAD-like"/>
    <property type="match status" value="1"/>
</dbReference>
<dbReference type="InterPro" id="IPR023214">
    <property type="entry name" value="HAD_sf"/>
</dbReference>
<comment type="caution">
    <text evidence="1">The sequence shown here is derived from an EMBL/GenBank/DDBJ whole genome shotgun (WGS) entry which is preliminary data.</text>
</comment>